<dbReference type="AlphaFoldDB" id="A0A645E5D9"/>
<evidence type="ECO:0000313" key="1">
    <source>
        <dbReference type="EMBL" id="MPM96967.1"/>
    </source>
</evidence>
<gene>
    <name evidence="1" type="ORF">SDC9_144137</name>
</gene>
<name>A0A645E5D9_9ZZZZ</name>
<reference evidence="1" key="1">
    <citation type="submission" date="2019-08" db="EMBL/GenBank/DDBJ databases">
        <authorList>
            <person name="Kucharzyk K."/>
            <person name="Murdoch R.W."/>
            <person name="Higgins S."/>
            <person name="Loffler F."/>
        </authorList>
    </citation>
    <scope>NUCLEOTIDE SEQUENCE</scope>
</reference>
<dbReference type="EMBL" id="VSSQ01043299">
    <property type="protein sequence ID" value="MPM96967.1"/>
    <property type="molecule type" value="Genomic_DNA"/>
</dbReference>
<protein>
    <submittedName>
        <fullName evidence="1">Uncharacterized protein</fullName>
    </submittedName>
</protein>
<sequence>MTRANILEKSEVKGVPIYFGTGVNPVNSPAQFFVAWGKGVLEGGLIRTFNSEQADYGFLWFIDEDEALERYSLLKQI</sequence>
<comment type="caution">
    <text evidence="1">The sequence shown here is derived from an EMBL/GenBank/DDBJ whole genome shotgun (WGS) entry which is preliminary data.</text>
</comment>
<organism evidence="1">
    <name type="scientific">bioreactor metagenome</name>
    <dbReference type="NCBI Taxonomy" id="1076179"/>
    <lineage>
        <taxon>unclassified sequences</taxon>
        <taxon>metagenomes</taxon>
        <taxon>ecological metagenomes</taxon>
    </lineage>
</organism>
<proteinExistence type="predicted"/>
<accession>A0A645E5D9</accession>